<sequence>MSSTAGELITEVLEYDGGRQVTAYVPAAAPEAIVFAGDGQLITSWGGVLEAADLPPTMIIGAHRLEDETLRLHEYSPGRSTDAFAFDPRRFAAHEKFFVEDVRRWAATRLGAKLPADRTAAFGVSAGAELALAMGLRHPDIYGAVFCASPGAGYQPPAVLPGRLPRAYLVAGTKEPFFRDNATRWANALRDAGGDVVLTERVGSHGNAFWRQEFPLMVAWAFGH</sequence>
<dbReference type="InterPro" id="IPR050583">
    <property type="entry name" value="Mycobacterial_A85_antigen"/>
</dbReference>
<protein>
    <submittedName>
        <fullName evidence="1">Putative esterase</fullName>
    </submittedName>
</protein>
<keyword evidence="2" id="KW-1185">Reference proteome</keyword>
<dbReference type="OrthoDB" id="3723842at2"/>
<dbReference type="InterPro" id="IPR000801">
    <property type="entry name" value="Esterase-like"/>
</dbReference>
<dbReference type="RefSeq" id="WP_090803042.1">
    <property type="nucleotide sequence ID" value="NZ_BOND01000033.1"/>
</dbReference>
<proteinExistence type="predicted"/>
<dbReference type="Proteomes" id="UP000199632">
    <property type="component" value="Unassembled WGS sequence"/>
</dbReference>
<dbReference type="EMBL" id="FNQB01000005">
    <property type="protein sequence ID" value="SDZ63596.1"/>
    <property type="molecule type" value="Genomic_DNA"/>
</dbReference>
<organism evidence="1 2">
    <name type="scientific">Asanoa ishikariensis</name>
    <dbReference type="NCBI Taxonomy" id="137265"/>
    <lineage>
        <taxon>Bacteria</taxon>
        <taxon>Bacillati</taxon>
        <taxon>Actinomycetota</taxon>
        <taxon>Actinomycetes</taxon>
        <taxon>Micromonosporales</taxon>
        <taxon>Micromonosporaceae</taxon>
        <taxon>Asanoa</taxon>
    </lineage>
</organism>
<dbReference type="PANTHER" id="PTHR48098">
    <property type="entry name" value="ENTEROCHELIN ESTERASE-RELATED"/>
    <property type="match status" value="1"/>
</dbReference>
<evidence type="ECO:0000313" key="1">
    <source>
        <dbReference type="EMBL" id="SDZ63596.1"/>
    </source>
</evidence>
<name>A0A1H3UMT5_9ACTN</name>
<dbReference type="InterPro" id="IPR029058">
    <property type="entry name" value="AB_hydrolase_fold"/>
</dbReference>
<dbReference type="SUPFAM" id="SSF53474">
    <property type="entry name" value="alpha/beta-Hydrolases"/>
    <property type="match status" value="1"/>
</dbReference>
<dbReference type="Gene3D" id="3.40.50.1820">
    <property type="entry name" value="alpha/beta hydrolase"/>
    <property type="match status" value="1"/>
</dbReference>
<dbReference type="STRING" id="137265.SAMN05421684_7549"/>
<evidence type="ECO:0000313" key="2">
    <source>
        <dbReference type="Proteomes" id="UP000199632"/>
    </source>
</evidence>
<reference evidence="2" key="1">
    <citation type="submission" date="2016-10" db="EMBL/GenBank/DDBJ databases">
        <authorList>
            <person name="Varghese N."/>
            <person name="Submissions S."/>
        </authorList>
    </citation>
    <scope>NUCLEOTIDE SEQUENCE [LARGE SCALE GENOMIC DNA]</scope>
    <source>
        <strain evidence="2">DSM 44718</strain>
    </source>
</reference>
<gene>
    <name evidence="1" type="ORF">SAMN05421684_7549</name>
</gene>
<accession>A0A1H3UMT5</accession>
<dbReference type="Pfam" id="PF00756">
    <property type="entry name" value="Esterase"/>
    <property type="match status" value="1"/>
</dbReference>
<dbReference type="PANTHER" id="PTHR48098:SF6">
    <property type="entry name" value="FERRI-BACILLIBACTIN ESTERASE BESA"/>
    <property type="match status" value="1"/>
</dbReference>
<dbReference type="AlphaFoldDB" id="A0A1H3UMT5"/>